<dbReference type="GO" id="GO:0008360">
    <property type="term" value="P:regulation of cell shape"/>
    <property type="evidence" value="ECO:0007669"/>
    <property type="project" value="UniProtKB-KW"/>
</dbReference>
<evidence type="ECO:0000256" key="1">
    <source>
        <dbReference type="ARBA" id="ARBA00004141"/>
    </source>
</evidence>
<dbReference type="InterPro" id="IPR018365">
    <property type="entry name" value="Cell_cycle_FtsW-rel_CS"/>
</dbReference>
<keyword evidence="4 6" id="KW-1133">Transmembrane helix</keyword>
<dbReference type="InterPro" id="IPR001182">
    <property type="entry name" value="FtsW/RodA"/>
</dbReference>
<dbReference type="STRING" id="708126.BW727_101033"/>
<keyword evidence="2 6" id="KW-0812">Transmembrane</keyword>
<feature type="transmembrane region" description="Helical" evidence="6">
    <location>
        <begin position="154"/>
        <end position="172"/>
    </location>
</feature>
<evidence type="ECO:0000256" key="6">
    <source>
        <dbReference type="SAM" id="Phobius"/>
    </source>
</evidence>
<organism evidence="7 8">
    <name type="scientific">Jeotgalibaca dankookensis</name>
    <dbReference type="NCBI Taxonomy" id="708126"/>
    <lineage>
        <taxon>Bacteria</taxon>
        <taxon>Bacillati</taxon>
        <taxon>Bacillota</taxon>
        <taxon>Bacilli</taxon>
        <taxon>Lactobacillales</taxon>
        <taxon>Carnobacteriaceae</taxon>
        <taxon>Jeotgalibaca</taxon>
    </lineage>
</organism>
<keyword evidence="3" id="KW-0133">Cell shape</keyword>
<feature type="transmembrane region" description="Helical" evidence="6">
    <location>
        <begin position="294"/>
        <end position="312"/>
    </location>
</feature>
<feature type="transmembrane region" description="Helical" evidence="6">
    <location>
        <begin position="178"/>
        <end position="195"/>
    </location>
</feature>
<dbReference type="EMBL" id="CP019728">
    <property type="protein sequence ID" value="AQS53403.1"/>
    <property type="molecule type" value="Genomic_DNA"/>
</dbReference>
<name>A0A1S6IPC1_9LACT</name>
<keyword evidence="8" id="KW-1185">Reference proteome</keyword>
<feature type="transmembrane region" description="Helical" evidence="6">
    <location>
        <begin position="78"/>
        <end position="97"/>
    </location>
</feature>
<dbReference type="PANTHER" id="PTHR30474">
    <property type="entry name" value="CELL CYCLE PROTEIN"/>
    <property type="match status" value="1"/>
</dbReference>
<accession>A0A1S6IPC1</accession>
<dbReference type="Pfam" id="PF01098">
    <property type="entry name" value="FTSW_RODA_SPOVE"/>
    <property type="match status" value="1"/>
</dbReference>
<dbReference type="Proteomes" id="UP000188993">
    <property type="component" value="Chromosome"/>
</dbReference>
<dbReference type="GO" id="GO:0051301">
    <property type="term" value="P:cell division"/>
    <property type="evidence" value="ECO:0007669"/>
    <property type="project" value="InterPro"/>
</dbReference>
<feature type="transmembrane region" description="Helical" evidence="6">
    <location>
        <begin position="109"/>
        <end position="133"/>
    </location>
</feature>
<sequence length="400" mass="44814">MRNQQLKSKSDVSKIDYGIILSIILLALISFLTIYSTTYLMSGTPSLRPTLMHMLWYIIGSVAAGVMMFFDSEQLWKLAPIAYGIGVVLLILILIFYDRTSYIMQGAKSWFVIGSVSFQPSEVVKISLIMMLGRVITQHNMDTPERTVKTDGKLILRIGLWSLPLLVLIMAQNDLGTVLVYLAIIIGMTLLSGISWKILMPLFSFIGVIGAFLIYLVIYNRNILLNLGFMPYQFARIDSWLNPFGDSRGDAFQLAQSMKAIGSGQLFGKGLGVSEVYVPVRESDMIFSTIGENFGFIGGCFLIFIYFLLIYQMIRICFDTKNEFYAYMTAGVIMMILFHVLENVGMTIGLLPITGIPLPFISQGGSALLGNMLAIGLVMSMRFHYNSYMLSEDEEHYGIK</sequence>
<dbReference type="OrthoDB" id="9768187at2"/>
<evidence type="ECO:0000256" key="3">
    <source>
        <dbReference type="ARBA" id="ARBA00022960"/>
    </source>
</evidence>
<feature type="transmembrane region" description="Helical" evidence="6">
    <location>
        <begin position="324"/>
        <end position="341"/>
    </location>
</feature>
<evidence type="ECO:0000313" key="8">
    <source>
        <dbReference type="Proteomes" id="UP000188993"/>
    </source>
</evidence>
<feature type="transmembrane region" description="Helical" evidence="6">
    <location>
        <begin position="20"/>
        <end position="42"/>
    </location>
</feature>
<comment type="subcellular location">
    <subcellularLocation>
        <location evidence="1">Membrane</location>
        <topology evidence="1">Multi-pass membrane protein</topology>
    </subcellularLocation>
</comment>
<protein>
    <submittedName>
        <fullName evidence="7">Rod shape-determining protein RodA</fullName>
    </submittedName>
</protein>
<dbReference type="PROSITE" id="PS00428">
    <property type="entry name" value="FTSW_RODA_SPOVE"/>
    <property type="match status" value="1"/>
</dbReference>
<dbReference type="GO" id="GO:0032153">
    <property type="term" value="C:cell division site"/>
    <property type="evidence" value="ECO:0007669"/>
    <property type="project" value="TreeGrafter"/>
</dbReference>
<evidence type="ECO:0000256" key="4">
    <source>
        <dbReference type="ARBA" id="ARBA00022989"/>
    </source>
</evidence>
<feature type="transmembrane region" description="Helical" evidence="6">
    <location>
        <begin position="54"/>
        <end position="71"/>
    </location>
</feature>
<dbReference type="KEGG" id="jda:BW727_101033"/>
<evidence type="ECO:0000256" key="5">
    <source>
        <dbReference type="ARBA" id="ARBA00023136"/>
    </source>
</evidence>
<proteinExistence type="predicted"/>
<feature type="transmembrane region" description="Helical" evidence="6">
    <location>
        <begin position="202"/>
        <end position="219"/>
    </location>
</feature>
<dbReference type="PANTHER" id="PTHR30474:SF1">
    <property type="entry name" value="PEPTIDOGLYCAN GLYCOSYLTRANSFERASE MRDB"/>
    <property type="match status" value="1"/>
</dbReference>
<keyword evidence="5 6" id="KW-0472">Membrane</keyword>
<evidence type="ECO:0000256" key="2">
    <source>
        <dbReference type="ARBA" id="ARBA00022692"/>
    </source>
</evidence>
<dbReference type="RefSeq" id="WP_062470189.1">
    <property type="nucleotide sequence ID" value="NZ_BBYN01000018.1"/>
</dbReference>
<dbReference type="GO" id="GO:0005886">
    <property type="term" value="C:plasma membrane"/>
    <property type="evidence" value="ECO:0007669"/>
    <property type="project" value="TreeGrafter"/>
</dbReference>
<dbReference type="AlphaFoldDB" id="A0A1S6IPC1"/>
<dbReference type="GO" id="GO:0015648">
    <property type="term" value="F:lipid-linked peptidoglycan transporter activity"/>
    <property type="evidence" value="ECO:0007669"/>
    <property type="project" value="TreeGrafter"/>
</dbReference>
<feature type="transmembrane region" description="Helical" evidence="6">
    <location>
        <begin position="361"/>
        <end position="379"/>
    </location>
</feature>
<reference evidence="7 8" key="1">
    <citation type="journal article" date="2014" name="Int. J. Syst. Evol. Microbiol.">
        <title>Jeotgalibaca dankookensis gen. nov., sp. nov., a member of the family Carnobacteriaceae, isolated from seujeot (Korean traditional food).</title>
        <authorList>
            <person name="Lee D.G."/>
            <person name="Trujillo M.E."/>
            <person name="Kang H."/>
            <person name="Ahn T.Y."/>
        </authorList>
    </citation>
    <scope>NUCLEOTIDE SEQUENCE [LARGE SCALE GENOMIC DNA]</scope>
    <source>
        <strain evidence="7 8">EX-07</strain>
    </source>
</reference>
<gene>
    <name evidence="7" type="primary">rodA</name>
    <name evidence="7" type="ORF">BW727_101033</name>
</gene>
<evidence type="ECO:0000313" key="7">
    <source>
        <dbReference type="EMBL" id="AQS53403.1"/>
    </source>
</evidence>